<organism evidence="1 2">
    <name type="scientific">Solanum tuberosum</name>
    <name type="common">Potato</name>
    <dbReference type="NCBI Taxonomy" id="4113"/>
    <lineage>
        <taxon>Eukaryota</taxon>
        <taxon>Viridiplantae</taxon>
        <taxon>Streptophyta</taxon>
        <taxon>Embryophyta</taxon>
        <taxon>Tracheophyta</taxon>
        <taxon>Spermatophyta</taxon>
        <taxon>Magnoliopsida</taxon>
        <taxon>eudicotyledons</taxon>
        <taxon>Gunneridae</taxon>
        <taxon>Pentapetalae</taxon>
        <taxon>asterids</taxon>
        <taxon>lamiids</taxon>
        <taxon>Solanales</taxon>
        <taxon>Solanaceae</taxon>
        <taxon>Solanoideae</taxon>
        <taxon>Solaneae</taxon>
        <taxon>Solanum</taxon>
    </lineage>
</organism>
<accession>M1CW54</accession>
<protein>
    <submittedName>
        <fullName evidence="1">Uncharacterized protein</fullName>
    </submittedName>
</protein>
<name>M1CW54_SOLTU</name>
<sequence>MAVSMFIAANSTVKLNFPIVKKVEKMPIESFRGFYKPVRCFPVEQQTGYLLCSKCKVFKCVTFPNDEDGEVLSF</sequence>
<evidence type="ECO:0000313" key="2">
    <source>
        <dbReference type="Proteomes" id="UP000011115"/>
    </source>
</evidence>
<dbReference type="Proteomes" id="UP000011115">
    <property type="component" value="Unassembled WGS sequence"/>
</dbReference>
<reference evidence="2" key="1">
    <citation type="journal article" date="2011" name="Nature">
        <title>Genome sequence and analysis of the tuber crop potato.</title>
        <authorList>
            <consortium name="The Potato Genome Sequencing Consortium"/>
        </authorList>
    </citation>
    <scope>NUCLEOTIDE SEQUENCE [LARGE SCALE GENOMIC DNA]</scope>
    <source>
        <strain evidence="2">cv. DM1-3 516 R44</strain>
    </source>
</reference>
<dbReference type="Gramene" id="PGSC0003DMT400076074">
    <property type="protein sequence ID" value="PGSC0003DMT400076074"/>
    <property type="gene ID" value="PGSC0003DMG400029583"/>
</dbReference>
<keyword evidence="2" id="KW-1185">Reference proteome</keyword>
<evidence type="ECO:0000313" key="1">
    <source>
        <dbReference type="EnsemblPlants" id="PGSC0003DMT400076074"/>
    </source>
</evidence>
<reference evidence="1" key="2">
    <citation type="submission" date="2015-06" db="UniProtKB">
        <authorList>
            <consortium name="EnsemblPlants"/>
        </authorList>
    </citation>
    <scope>IDENTIFICATION</scope>
    <source>
        <strain evidence="1">DM1-3 516 R44</strain>
    </source>
</reference>
<dbReference type="HOGENOM" id="CLU_2692643_0_0_1"/>
<gene>
    <name evidence="1" type="primary">LOC102582325</name>
</gene>
<proteinExistence type="predicted"/>
<dbReference type="EnsemblPlants" id="PGSC0003DMT400076074">
    <property type="protein sequence ID" value="PGSC0003DMT400076074"/>
    <property type="gene ID" value="PGSC0003DMG400029583"/>
</dbReference>
<dbReference type="OrthoDB" id="2016860at2759"/>
<dbReference type="AlphaFoldDB" id="M1CW54"/>
<dbReference type="ExpressionAtlas" id="M1CW54">
    <property type="expression patterns" value="baseline"/>
</dbReference>